<dbReference type="Proteomes" id="UP001164390">
    <property type="component" value="Chromosome"/>
</dbReference>
<dbReference type="InterPro" id="IPR054202">
    <property type="entry name" value="DUF6907"/>
</dbReference>
<dbReference type="KEGG" id="sgrg:L0C25_19940"/>
<protein>
    <submittedName>
        <fullName evidence="1">Uncharacterized protein</fullName>
    </submittedName>
</protein>
<dbReference type="Pfam" id="PF21848">
    <property type="entry name" value="DUF6907"/>
    <property type="match status" value="1"/>
</dbReference>
<name>A0AA46YKN8_9ACTN</name>
<evidence type="ECO:0000313" key="1">
    <source>
        <dbReference type="EMBL" id="UYM04784.1"/>
    </source>
</evidence>
<dbReference type="AlphaFoldDB" id="A0AA46YKN8"/>
<reference evidence="1" key="1">
    <citation type="submission" date="2022-01" db="EMBL/GenBank/DDBJ databases">
        <title>Nocardioidaceae gen. sp. A5X3R13.</title>
        <authorList>
            <person name="Lopez Marin M.A."/>
            <person name="Uhlik O."/>
        </authorList>
    </citation>
    <scope>NUCLEOTIDE SEQUENCE</scope>
    <source>
        <strain evidence="1">A5X3R13</strain>
    </source>
</reference>
<proteinExistence type="predicted"/>
<keyword evidence="2" id="KW-1185">Reference proteome</keyword>
<evidence type="ECO:0000313" key="2">
    <source>
        <dbReference type="Proteomes" id="UP001164390"/>
    </source>
</evidence>
<accession>A0AA46YKN8</accession>
<sequence>MSERPTGPDDTPCPAFCTRQETPEHSWAAVDAGWVREHLAATWPAVPRDGTGAVRVEAGASEFDDGTILPAVWISLEDRSGELTADEARRLADHLQEAATVADRLAP</sequence>
<dbReference type="EMBL" id="CP094970">
    <property type="protein sequence ID" value="UYM04784.1"/>
    <property type="molecule type" value="Genomic_DNA"/>
</dbReference>
<organism evidence="1 2">
    <name type="scientific">Solicola gregarius</name>
    <dbReference type="NCBI Taxonomy" id="2908642"/>
    <lineage>
        <taxon>Bacteria</taxon>
        <taxon>Bacillati</taxon>
        <taxon>Actinomycetota</taxon>
        <taxon>Actinomycetes</taxon>
        <taxon>Propionibacteriales</taxon>
        <taxon>Nocardioidaceae</taxon>
        <taxon>Solicola</taxon>
    </lineage>
</organism>
<dbReference type="RefSeq" id="WP_271633542.1">
    <property type="nucleotide sequence ID" value="NZ_CP094970.1"/>
</dbReference>
<gene>
    <name evidence="1" type="ORF">L0C25_19940</name>
</gene>